<dbReference type="EMBL" id="LXEW01000003">
    <property type="protein sequence ID" value="OAT55030.1"/>
    <property type="molecule type" value="Genomic_DNA"/>
</dbReference>
<organism evidence="1 2">
    <name type="scientific">Providencia heimbachae ATCC 35613</name>
    <dbReference type="NCBI Taxonomy" id="1354272"/>
    <lineage>
        <taxon>Bacteria</taxon>
        <taxon>Pseudomonadati</taxon>
        <taxon>Pseudomonadota</taxon>
        <taxon>Gammaproteobacteria</taxon>
        <taxon>Enterobacterales</taxon>
        <taxon>Morganellaceae</taxon>
        <taxon>Providencia</taxon>
    </lineage>
</organism>
<gene>
    <name evidence="1" type="ORF">M998_0180</name>
</gene>
<protein>
    <submittedName>
        <fullName evidence="1">Uncharacterized protein</fullName>
    </submittedName>
</protein>
<evidence type="ECO:0000313" key="2">
    <source>
        <dbReference type="Proteomes" id="UP000078224"/>
    </source>
</evidence>
<dbReference type="PATRIC" id="fig|1354272.4.peg.186"/>
<comment type="caution">
    <text evidence="1">The sequence shown here is derived from an EMBL/GenBank/DDBJ whole genome shotgun (WGS) entry which is preliminary data.</text>
</comment>
<sequence length="147" mass="16234">MAEIHETDFYKGALWAADILLSTSHFAGANDEVRDILEHIPNLYSIVMQTPETEIHDLRLYADKEFPLGLNADYSSISIAPLKDFFEILPMPDQDPNNVTEEVESWGVIAQTSTGKQDLLIAGLLTAASAQVYAQALSKQLELQAAK</sequence>
<dbReference type="OrthoDB" id="6454778at2"/>
<accession>A0A1B7K4F7</accession>
<evidence type="ECO:0000313" key="1">
    <source>
        <dbReference type="EMBL" id="OAT55030.1"/>
    </source>
</evidence>
<dbReference type="RefSeq" id="WP_068444093.1">
    <property type="nucleotide sequence ID" value="NZ_LXEW01000003.1"/>
</dbReference>
<dbReference type="Proteomes" id="UP000078224">
    <property type="component" value="Unassembled WGS sequence"/>
</dbReference>
<reference evidence="1 2" key="1">
    <citation type="submission" date="2016-04" db="EMBL/GenBank/DDBJ databases">
        <title>ATOL: Assembling a taxonomically balanced genome-scale reconstruction of the evolutionary history of the Enterobacteriaceae.</title>
        <authorList>
            <person name="Plunkett G.III."/>
            <person name="Neeno-Eckwall E.C."/>
            <person name="Glasner J.D."/>
            <person name="Perna N.T."/>
        </authorList>
    </citation>
    <scope>NUCLEOTIDE SEQUENCE [LARGE SCALE GENOMIC DNA]</scope>
    <source>
        <strain evidence="1 2">ATCC 35613</strain>
    </source>
</reference>
<dbReference type="AlphaFoldDB" id="A0A1B7K4F7"/>
<keyword evidence="2" id="KW-1185">Reference proteome</keyword>
<name>A0A1B7K4F7_9GAMM</name>
<proteinExistence type="predicted"/>